<evidence type="ECO:0000313" key="2">
    <source>
        <dbReference type="Proteomes" id="UP000824166"/>
    </source>
</evidence>
<organism evidence="1 2">
    <name type="scientific">Paenarthrobacter aromaticivorans</name>
    <dbReference type="NCBI Taxonomy" id="2849150"/>
    <lineage>
        <taxon>Bacteria</taxon>
        <taxon>Bacillati</taxon>
        <taxon>Actinomycetota</taxon>
        <taxon>Actinomycetes</taxon>
        <taxon>Micrococcales</taxon>
        <taxon>Micrococcaceae</taxon>
        <taxon>Paenarthrobacter</taxon>
    </lineage>
</organism>
<dbReference type="EMBL" id="JAHOPC010000010">
    <property type="protein sequence ID" value="MBU8867735.1"/>
    <property type="molecule type" value="Genomic_DNA"/>
</dbReference>
<keyword evidence="2" id="KW-1185">Reference proteome</keyword>
<dbReference type="PANTHER" id="PTHR43649:SF12">
    <property type="entry name" value="DIACETYLCHITOBIOSE BINDING PROTEIN DASA"/>
    <property type="match status" value="1"/>
</dbReference>
<dbReference type="InterPro" id="IPR006059">
    <property type="entry name" value="SBP"/>
</dbReference>
<dbReference type="Pfam" id="PF01547">
    <property type="entry name" value="SBP_bac_1"/>
    <property type="match status" value="1"/>
</dbReference>
<gene>
    <name evidence="1" type="ORF">KSW38_15715</name>
</gene>
<evidence type="ECO:0000313" key="1">
    <source>
        <dbReference type="EMBL" id="MBU8867735.1"/>
    </source>
</evidence>
<proteinExistence type="predicted"/>
<accession>A0ABS6I7P2</accession>
<dbReference type="Proteomes" id="UP000824166">
    <property type="component" value="Unassembled WGS sequence"/>
</dbReference>
<comment type="caution">
    <text evidence="1">The sequence shown here is derived from an EMBL/GenBank/DDBJ whole genome shotgun (WGS) entry which is preliminary data.</text>
</comment>
<dbReference type="PANTHER" id="PTHR43649">
    <property type="entry name" value="ARABINOSE-BINDING PROTEIN-RELATED"/>
    <property type="match status" value="1"/>
</dbReference>
<reference evidence="1 2" key="1">
    <citation type="submission" date="2021-06" db="EMBL/GenBank/DDBJ databases">
        <authorList>
            <person name="Jeong J.W."/>
        </authorList>
    </citation>
    <scope>NUCLEOTIDE SEQUENCE [LARGE SCALE GENOMIC DNA]</scope>
    <source>
        <strain evidence="1 2">MMS21-TAE1-1</strain>
    </source>
</reference>
<name>A0ABS6I7P2_9MICC</name>
<sequence>MAVLAGITGFMITGCSPAGTSPAQSATAMSQADFDKAMSTPTKLTFWTWLPDVQNEVALFEKKYPQIDVTVENVGQGGEHYQKVRTALQSGDGAPDVIQLEYQYIPSFNLTNSLLNLRPYGADSIAGDYVDWAWKQVSNDKGVWAVPQDVGPMGNLYRTDILEKAGITKAPATYQEYAADAKAVKEKTGSYISNLPTNDPAQVIGLLWQAGVKPFSYDGDKTVGINVNSDEAKKVLAYWQDLIQKDLVSVDADFNDQYYQGLASDKYAGWLTAAWAPIFLQGTVENTAGKWAAAPLPQWSAGEQVSGNWGGSSDAVLKTTKNPIAAAELAKFINHDEESTKMFATKQFLFPAAKSVLEDPSYTDQKVAFFGGQQVNKLFGQISNTVDTDFQWLPFTEYAYSQFNEIVGTSIGAKGDLNAALDKWQETLVSYAKDQGFTVK</sequence>
<dbReference type="InterPro" id="IPR050490">
    <property type="entry name" value="Bact_solute-bd_prot1"/>
</dbReference>
<protein>
    <submittedName>
        <fullName evidence="1">Extracellular solute-binding protein</fullName>
    </submittedName>
</protein>